<feature type="region of interest" description="Disordered" evidence="1">
    <location>
        <begin position="1"/>
        <end position="47"/>
    </location>
</feature>
<proteinExistence type="predicted"/>
<dbReference type="AlphaFoldDB" id="A0AAE9Z512"/>
<evidence type="ECO:0000313" key="3">
    <source>
        <dbReference type="Proteomes" id="UP000032352"/>
    </source>
</evidence>
<reference evidence="2 3" key="2">
    <citation type="journal article" date="2022" name="Mar. Drugs">
        <title>Bioassay-Guided Fractionation Leads to the Detection of Cholic Acid Generated by the Rare Thalassomonas sp.</title>
        <authorList>
            <person name="Pheiffer F."/>
            <person name="Schneider Y.K."/>
            <person name="Hansen E.H."/>
            <person name="Andersen J.H."/>
            <person name="Isaksson J."/>
            <person name="Busche T."/>
            <person name="R C."/>
            <person name="Kalinowski J."/>
            <person name="Zyl L.V."/>
            <person name="Trindade M."/>
        </authorList>
    </citation>
    <scope>NUCLEOTIDE SEQUENCE [LARGE SCALE GENOMIC DNA]</scope>
    <source>
        <strain evidence="2 3">XOM25</strain>
    </source>
</reference>
<dbReference type="EMBL" id="CP059733">
    <property type="protein sequence ID" value="WDE06738.1"/>
    <property type="molecule type" value="Genomic_DNA"/>
</dbReference>
<dbReference type="KEGG" id="tvd:SG34_007490"/>
<evidence type="ECO:0000256" key="1">
    <source>
        <dbReference type="SAM" id="MobiDB-lite"/>
    </source>
</evidence>
<dbReference type="RefSeq" id="WP_044841905.1">
    <property type="nucleotide sequence ID" value="NZ_CP059733.1"/>
</dbReference>
<dbReference type="Proteomes" id="UP000032352">
    <property type="component" value="Chromosome"/>
</dbReference>
<protein>
    <submittedName>
        <fullName evidence="2">Uncharacterized protein</fullName>
    </submittedName>
</protein>
<organism evidence="2 3">
    <name type="scientific">Thalassomonas viridans</name>
    <dbReference type="NCBI Taxonomy" id="137584"/>
    <lineage>
        <taxon>Bacteria</taxon>
        <taxon>Pseudomonadati</taxon>
        <taxon>Pseudomonadota</taxon>
        <taxon>Gammaproteobacteria</taxon>
        <taxon>Alteromonadales</taxon>
        <taxon>Colwelliaceae</taxon>
        <taxon>Thalassomonas</taxon>
    </lineage>
</organism>
<gene>
    <name evidence="2" type="ORF">SG34_007490</name>
</gene>
<name>A0AAE9Z512_9GAMM</name>
<keyword evidence="3" id="KW-1185">Reference proteome</keyword>
<feature type="compositionally biased region" description="Low complexity" evidence="1">
    <location>
        <begin position="22"/>
        <end position="38"/>
    </location>
</feature>
<evidence type="ECO:0000313" key="2">
    <source>
        <dbReference type="EMBL" id="WDE06738.1"/>
    </source>
</evidence>
<sequence length="182" mass="19498">MDWLKSKFSTTAPSHSYKPFESHSSSSGSGQFTSEQGSYVKVEGPSVNRGVGGDYTGVSGSLGGVKVGVPMNETTTFGGGVGLKSLGGGVGQSEDHLGGQTTTVDVPFTPFSLFKTSYSPGTSPWGRKSAMEDQAHTEKLRREGIQMEMEDIKKKRNMLSTSDFNRQMSYFQSKLDSNKGGQ</sequence>
<accession>A0AAE9Z512</accession>
<reference evidence="2 3" key="1">
    <citation type="journal article" date="2015" name="Genome Announc.">
        <title>Draft Genome Sequences of Marine Isolates of Thalassomonas viridans and Thalassomonas actiniarum.</title>
        <authorList>
            <person name="Olonade I."/>
            <person name="van Zyl L.J."/>
            <person name="Trindade M."/>
        </authorList>
    </citation>
    <scope>NUCLEOTIDE SEQUENCE [LARGE SCALE GENOMIC DNA]</scope>
    <source>
        <strain evidence="2 3">XOM25</strain>
    </source>
</reference>